<protein>
    <recommendedName>
        <fullName evidence="4">Proteophosphoglycan ppg4</fullName>
    </recommendedName>
</protein>
<feature type="compositionally biased region" description="Polar residues" evidence="1">
    <location>
        <begin position="760"/>
        <end position="774"/>
    </location>
</feature>
<feature type="region of interest" description="Disordered" evidence="1">
    <location>
        <begin position="891"/>
        <end position="913"/>
    </location>
</feature>
<feature type="compositionally biased region" description="Polar residues" evidence="1">
    <location>
        <begin position="624"/>
        <end position="642"/>
    </location>
</feature>
<feature type="region of interest" description="Disordered" evidence="1">
    <location>
        <begin position="41"/>
        <end position="181"/>
    </location>
</feature>
<feature type="region of interest" description="Disordered" evidence="1">
    <location>
        <begin position="456"/>
        <end position="554"/>
    </location>
</feature>
<sequence length="1060" mass="116135">MAAAIPLSQPDVPLNTSSDLYSRRLTITELDFKDTRYPALTAHPKAYPSPMAPSFSDRIEDRPVTSGSRRSYLDYTADNDATPSEWTPEKLCEPPVNQRDGRQASQINDIESQGSPASRRPPAQSHPSNNNMLSQNLPSTGASMFERESREERLQRVPSTSGGSAEPTNPPAEPASPPVDMGQRMSVALDQYRDRPPSMSPSTPRYPSLPMTGIGAGPSTAALSPIVPLSAGPSYNPANMQIPISQKPRAYPQQPTYINQPSPKPAYAPPQVPREEVCVECAMRDQDMADVDVTSPGIWERESDAMYEDLLRREEEEDAAGIPHPENRPRAKGGILTEANLRLWLSVNPKEPSSRQQTLDQYVRSQRTLLEAETLARARAIRESRQLDDKMRDAYSQLRRSAYELGTIAQPDDDSGGLRIKAPHTPLIPSSLTSKEHSREVTLLENGMIVEHVDVKREERERKREEKRERSRARKSSRSSRSGADVTSIYSLGSPGSPGMPTDSGFFSGVRPDSRFSQSLSARPSSVLTAGEQRPPNLRAQSQASFSDLHSIGSTSSPRRSRFFGFKNLSAGWRSSDSLAPSGSMIDMHVALQREEQYLQAHPEAVDIGSNAPTLRLGDATWPNPDTSLAPTATRETSQSTTKKPKGFKKIWKIVTGTNSKSVAHDSVHSRSMDRADDDGPLAPPPPLSYLVNRERGASARRLVPSPTSSRPSGGDDGLKMNGHVGSDAEHRLPSGDSMLPESDSRGRTTRSSSRTLSSFNGPLTPSSTPSQRPMSAIVRRDKSLPPLPGESSVEFPNHPMPEARPQTMFTYDPRIFVGTPEGLAPPQAAFRTLDTRRQSFGGVGSQPHLAAYTLPTRGVAARQLNVPPFLAEEKFSEFGASPMAMGQWPLAQKSQRSLQVPTDPKPKKRKSKFGLSSLFGKKAHGDVQVHDGISDTLEFPGFRISHSDTPYETAGNGNGYGNPMSIHSGHTQRPSLASKKNIESNTQSHAIRPLSFRSLSIHASLSTPRFLVVVVAFVFTLQPLITHCPLAIPNCLSLHWPVTYYLGVPLTLHQHFFFG</sequence>
<feature type="compositionally biased region" description="Polar residues" evidence="1">
    <location>
        <begin position="515"/>
        <end position="528"/>
    </location>
</feature>
<name>A0ABP1DIX5_9APHY</name>
<evidence type="ECO:0000313" key="2">
    <source>
        <dbReference type="EMBL" id="CAL1707137.1"/>
    </source>
</evidence>
<feature type="region of interest" description="Disordered" evidence="1">
    <location>
        <begin position="660"/>
        <end position="776"/>
    </location>
</feature>
<keyword evidence="3" id="KW-1185">Reference proteome</keyword>
<organism evidence="2 3">
    <name type="scientific">Somion occarium</name>
    <dbReference type="NCBI Taxonomy" id="3059160"/>
    <lineage>
        <taxon>Eukaryota</taxon>
        <taxon>Fungi</taxon>
        <taxon>Dikarya</taxon>
        <taxon>Basidiomycota</taxon>
        <taxon>Agaricomycotina</taxon>
        <taxon>Agaricomycetes</taxon>
        <taxon>Polyporales</taxon>
        <taxon>Cerrenaceae</taxon>
        <taxon>Somion</taxon>
    </lineage>
</organism>
<feature type="compositionally biased region" description="Polar residues" evidence="1">
    <location>
        <begin position="103"/>
        <end position="116"/>
    </location>
</feature>
<evidence type="ECO:0000313" key="3">
    <source>
        <dbReference type="Proteomes" id="UP001497453"/>
    </source>
</evidence>
<dbReference type="EMBL" id="OZ037947">
    <property type="protein sequence ID" value="CAL1707137.1"/>
    <property type="molecule type" value="Genomic_DNA"/>
</dbReference>
<dbReference type="Proteomes" id="UP001497453">
    <property type="component" value="Chromosome 4"/>
</dbReference>
<feature type="compositionally biased region" description="Basic and acidic residues" evidence="1">
    <location>
        <begin position="456"/>
        <end position="469"/>
    </location>
</feature>
<gene>
    <name evidence="2" type="ORF">GFSPODELE1_LOCUS6217</name>
</gene>
<feature type="compositionally biased region" description="Low complexity" evidence="1">
    <location>
        <begin position="750"/>
        <end position="759"/>
    </location>
</feature>
<feature type="region of interest" description="Disordered" evidence="1">
    <location>
        <begin position="782"/>
        <end position="801"/>
    </location>
</feature>
<feature type="compositionally biased region" description="Polar residues" evidence="1">
    <location>
        <begin position="125"/>
        <end position="142"/>
    </location>
</feature>
<feature type="compositionally biased region" description="Basic and acidic residues" evidence="1">
    <location>
        <begin position="145"/>
        <end position="155"/>
    </location>
</feature>
<proteinExistence type="predicted"/>
<feature type="region of interest" description="Disordered" evidence="1">
    <location>
        <begin position="406"/>
        <end position="444"/>
    </location>
</feature>
<reference evidence="3" key="1">
    <citation type="submission" date="2024-04" db="EMBL/GenBank/DDBJ databases">
        <authorList>
            <person name="Shaw F."/>
            <person name="Minotto A."/>
        </authorList>
    </citation>
    <scope>NUCLEOTIDE SEQUENCE [LARGE SCALE GENOMIC DNA]</scope>
</reference>
<accession>A0ABP1DIX5</accession>
<feature type="compositionally biased region" description="Basic and acidic residues" evidence="1">
    <location>
        <begin position="663"/>
        <end position="675"/>
    </location>
</feature>
<feature type="region of interest" description="Disordered" evidence="1">
    <location>
        <begin position="620"/>
        <end position="646"/>
    </location>
</feature>
<evidence type="ECO:0000256" key="1">
    <source>
        <dbReference type="SAM" id="MobiDB-lite"/>
    </source>
</evidence>
<evidence type="ECO:0008006" key="4">
    <source>
        <dbReference type="Google" id="ProtNLM"/>
    </source>
</evidence>
<feature type="compositionally biased region" description="Polar residues" evidence="1">
    <location>
        <begin position="539"/>
        <end position="554"/>
    </location>
</feature>
<feature type="compositionally biased region" description="Pro residues" evidence="1">
    <location>
        <begin position="168"/>
        <end position="177"/>
    </location>
</feature>